<keyword evidence="4 6" id="KW-1133">Transmembrane helix</keyword>
<accession>A0A081NDW0</accession>
<feature type="transmembrane region" description="Helical" evidence="6">
    <location>
        <begin position="203"/>
        <end position="222"/>
    </location>
</feature>
<comment type="similarity">
    <text evidence="2 6">Belongs to the SURF1 family.</text>
</comment>
<dbReference type="PANTHER" id="PTHR23427">
    <property type="entry name" value="SURFEIT LOCUS PROTEIN"/>
    <property type="match status" value="1"/>
</dbReference>
<evidence type="ECO:0000256" key="3">
    <source>
        <dbReference type="ARBA" id="ARBA00022692"/>
    </source>
</evidence>
<evidence type="ECO:0000256" key="6">
    <source>
        <dbReference type="RuleBase" id="RU363076"/>
    </source>
</evidence>
<keyword evidence="8" id="KW-1185">Reference proteome</keyword>
<dbReference type="eggNOG" id="COG3346">
    <property type="taxonomic scope" value="Bacteria"/>
</dbReference>
<comment type="caution">
    <text evidence="6">Lacks conserved residue(s) required for the propagation of feature annotation.</text>
</comment>
<dbReference type="InterPro" id="IPR002994">
    <property type="entry name" value="Surf1/Shy1"/>
</dbReference>
<dbReference type="PANTHER" id="PTHR23427:SF2">
    <property type="entry name" value="SURFEIT LOCUS PROTEIN 1"/>
    <property type="match status" value="1"/>
</dbReference>
<dbReference type="Pfam" id="PF02104">
    <property type="entry name" value="SURF1"/>
    <property type="match status" value="1"/>
</dbReference>
<reference evidence="7 8" key="1">
    <citation type="submission" date="2014-06" db="EMBL/GenBank/DDBJ databases">
        <title>Whole Genome Sequences of Three Symbiotic Endozoicomonas Bacteria.</title>
        <authorList>
            <person name="Neave M.J."/>
            <person name="Apprill A."/>
            <person name="Voolstra C.R."/>
        </authorList>
    </citation>
    <scope>NUCLEOTIDE SEQUENCE [LARGE SCALE GENOMIC DNA]</scope>
    <source>
        <strain evidence="7 8">DSM 25634</strain>
    </source>
</reference>
<dbReference type="Proteomes" id="UP000028073">
    <property type="component" value="Unassembled WGS sequence"/>
</dbReference>
<dbReference type="EMBL" id="JOKH01000005">
    <property type="protein sequence ID" value="KEQ16633.1"/>
    <property type="molecule type" value="Genomic_DNA"/>
</dbReference>
<evidence type="ECO:0000256" key="4">
    <source>
        <dbReference type="ARBA" id="ARBA00022989"/>
    </source>
</evidence>
<protein>
    <recommendedName>
        <fullName evidence="6">SURF1-like protein</fullName>
    </recommendedName>
</protein>
<comment type="subcellular location">
    <subcellularLocation>
        <location evidence="6">Cell membrane</location>
        <topology evidence="6">Multi-pass membrane protein</topology>
    </subcellularLocation>
    <subcellularLocation>
        <location evidence="1">Membrane</location>
    </subcellularLocation>
</comment>
<evidence type="ECO:0000256" key="5">
    <source>
        <dbReference type="ARBA" id="ARBA00023136"/>
    </source>
</evidence>
<keyword evidence="6" id="KW-1003">Cell membrane</keyword>
<dbReference type="STRING" id="1137799.GZ78_22680"/>
<sequence length="241" mass="28150">MRYRVKLSLLVVLLLPLLIKLGFWQLSRYQEKLELEQTLSERQTMSALGLTDVSRYADSMYLPVSIRGRFFSTRAFFLDNQVHEGRAGYDLIMPFKTDDNRWLLINRGWMPAEGREKLPDILTPEGEIELTGKLYRLLGTPFMLGEDVWKKDWPKRIQAINFERMGKAVEQSLPFYILRLAEHQPGAYQVRPLAMKTTSQKHLGYAIQWFLMALVLLGLYLWQMRSHREPEPISATGRGEK</sequence>
<proteinExistence type="inferred from homology"/>
<evidence type="ECO:0000256" key="1">
    <source>
        <dbReference type="ARBA" id="ARBA00004370"/>
    </source>
</evidence>
<keyword evidence="5 6" id="KW-0472">Membrane</keyword>
<comment type="caution">
    <text evidence="7">The sequence shown here is derived from an EMBL/GenBank/DDBJ whole genome shotgun (WGS) entry which is preliminary data.</text>
</comment>
<dbReference type="InterPro" id="IPR045214">
    <property type="entry name" value="Surf1/Surf4"/>
</dbReference>
<evidence type="ECO:0000313" key="8">
    <source>
        <dbReference type="Proteomes" id="UP000028073"/>
    </source>
</evidence>
<gene>
    <name evidence="7" type="ORF">GZ78_22680</name>
</gene>
<evidence type="ECO:0000256" key="2">
    <source>
        <dbReference type="ARBA" id="ARBA00007165"/>
    </source>
</evidence>
<organism evidence="7 8">
    <name type="scientific">Endozoicomonas numazuensis</name>
    <dbReference type="NCBI Taxonomy" id="1137799"/>
    <lineage>
        <taxon>Bacteria</taxon>
        <taxon>Pseudomonadati</taxon>
        <taxon>Pseudomonadota</taxon>
        <taxon>Gammaproteobacteria</taxon>
        <taxon>Oceanospirillales</taxon>
        <taxon>Endozoicomonadaceae</taxon>
        <taxon>Endozoicomonas</taxon>
    </lineage>
</organism>
<dbReference type="PROSITE" id="PS50895">
    <property type="entry name" value="SURF1"/>
    <property type="match status" value="1"/>
</dbReference>
<keyword evidence="3 6" id="KW-0812">Transmembrane</keyword>
<dbReference type="CDD" id="cd06662">
    <property type="entry name" value="SURF1"/>
    <property type="match status" value="1"/>
</dbReference>
<dbReference type="GO" id="GO:0005886">
    <property type="term" value="C:plasma membrane"/>
    <property type="evidence" value="ECO:0007669"/>
    <property type="project" value="UniProtKB-SubCell"/>
</dbReference>
<dbReference type="AlphaFoldDB" id="A0A081NDW0"/>
<name>A0A081NDW0_9GAMM</name>
<evidence type="ECO:0000313" key="7">
    <source>
        <dbReference type="EMBL" id="KEQ16633.1"/>
    </source>
</evidence>